<comment type="caution">
    <text evidence="1">The sequence shown here is derived from an EMBL/GenBank/DDBJ whole genome shotgun (WGS) entry which is preliminary data.</text>
</comment>
<organism evidence="1 2">
    <name type="scientific">Larimichthys crocea</name>
    <name type="common">Large yellow croaker</name>
    <name type="synonym">Pseudosciaena crocea</name>
    <dbReference type="NCBI Taxonomy" id="215358"/>
    <lineage>
        <taxon>Eukaryota</taxon>
        <taxon>Metazoa</taxon>
        <taxon>Chordata</taxon>
        <taxon>Craniata</taxon>
        <taxon>Vertebrata</taxon>
        <taxon>Euteleostomi</taxon>
        <taxon>Actinopterygii</taxon>
        <taxon>Neopterygii</taxon>
        <taxon>Teleostei</taxon>
        <taxon>Neoteleostei</taxon>
        <taxon>Acanthomorphata</taxon>
        <taxon>Eupercaria</taxon>
        <taxon>Sciaenidae</taxon>
        <taxon>Larimichthys</taxon>
    </lineage>
</organism>
<keyword evidence="2" id="KW-1185">Reference proteome</keyword>
<name>A0ACD3QUE4_LARCR</name>
<evidence type="ECO:0000313" key="1">
    <source>
        <dbReference type="EMBL" id="TMS10754.1"/>
    </source>
</evidence>
<reference evidence="1" key="1">
    <citation type="submission" date="2018-11" db="EMBL/GenBank/DDBJ databases">
        <title>The sequence and de novo assembly of Larimichthys crocea genome using PacBio and Hi-C technologies.</title>
        <authorList>
            <person name="Xu P."/>
            <person name="Chen B."/>
            <person name="Zhou Z."/>
            <person name="Ke Q."/>
            <person name="Wu Y."/>
            <person name="Bai H."/>
            <person name="Pu F."/>
        </authorList>
    </citation>
    <scope>NUCLEOTIDE SEQUENCE</scope>
    <source>
        <tissue evidence="1">Muscle</tissue>
    </source>
</reference>
<evidence type="ECO:0000313" key="2">
    <source>
        <dbReference type="Proteomes" id="UP000793456"/>
    </source>
</evidence>
<accession>A0ACD3QUE4</accession>
<dbReference type="Proteomes" id="UP000793456">
    <property type="component" value="Chromosome XIV"/>
</dbReference>
<protein>
    <submittedName>
        <fullName evidence="1">Uncharacterized protein</fullName>
    </submittedName>
</protein>
<proteinExistence type="predicted"/>
<gene>
    <name evidence="1" type="ORF">E3U43_019747</name>
</gene>
<dbReference type="EMBL" id="CM011687">
    <property type="protein sequence ID" value="TMS10754.1"/>
    <property type="molecule type" value="Genomic_DNA"/>
</dbReference>
<sequence length="110" mass="12208">MELKPLLRKVGSTIYAIFTFLFALLVLGVMVWAYVEGFQLATSVYGIITFGFYDSSQSMCCFRASSPSLSTGERELIKSHALLTKPSASRYPLTRRTLSISETALTPSRL</sequence>